<dbReference type="NCBIfam" id="TIGR00070">
    <property type="entry name" value="hisG"/>
    <property type="match status" value="1"/>
</dbReference>
<comment type="caution">
    <text evidence="18">The sequence shown here is derived from an EMBL/GenBank/DDBJ whole genome shotgun (WGS) entry which is preliminary data.</text>
</comment>
<dbReference type="EMBL" id="LKET01000028">
    <property type="protein sequence ID" value="KPU44969.1"/>
    <property type="molecule type" value="Genomic_DNA"/>
</dbReference>
<dbReference type="Proteomes" id="UP000050326">
    <property type="component" value="Unassembled WGS sequence"/>
</dbReference>
<organism evidence="18 19">
    <name type="scientific">Oxobacter pfennigii</name>
    <dbReference type="NCBI Taxonomy" id="36849"/>
    <lineage>
        <taxon>Bacteria</taxon>
        <taxon>Bacillati</taxon>
        <taxon>Bacillota</taxon>
        <taxon>Clostridia</taxon>
        <taxon>Eubacteriales</taxon>
        <taxon>Clostridiaceae</taxon>
        <taxon>Oxobacter</taxon>
    </lineage>
</organism>
<evidence type="ECO:0000256" key="5">
    <source>
        <dbReference type="ARBA" id="ARBA00011496"/>
    </source>
</evidence>
<keyword evidence="14 16" id="KW-0368">Histidine biosynthesis</keyword>
<dbReference type="GO" id="GO:0003879">
    <property type="term" value="F:ATP phosphoribosyltransferase activity"/>
    <property type="evidence" value="ECO:0007669"/>
    <property type="project" value="UniProtKB-UniRule"/>
</dbReference>
<comment type="catalytic activity">
    <reaction evidence="1 16">
        <text>1-(5-phospho-beta-D-ribosyl)-ATP + diphosphate = 5-phospho-alpha-D-ribose 1-diphosphate + ATP</text>
        <dbReference type="Rhea" id="RHEA:18473"/>
        <dbReference type="ChEBI" id="CHEBI:30616"/>
        <dbReference type="ChEBI" id="CHEBI:33019"/>
        <dbReference type="ChEBI" id="CHEBI:58017"/>
        <dbReference type="ChEBI" id="CHEBI:73183"/>
        <dbReference type="EC" id="2.4.2.17"/>
    </reaction>
</comment>
<evidence type="ECO:0000256" key="6">
    <source>
        <dbReference type="ARBA" id="ARBA00011946"/>
    </source>
</evidence>
<dbReference type="GO" id="GO:0005524">
    <property type="term" value="F:ATP binding"/>
    <property type="evidence" value="ECO:0007669"/>
    <property type="project" value="UniProtKB-KW"/>
</dbReference>
<evidence type="ECO:0000256" key="1">
    <source>
        <dbReference type="ARBA" id="ARBA00000915"/>
    </source>
</evidence>
<name>A0A0P8X2C9_9CLOT</name>
<comment type="pathway">
    <text evidence="3 16">Amino-acid biosynthesis; L-histidine biosynthesis; L-histidine from 5-phospho-alpha-D-ribose 1-diphosphate: step 1/9.</text>
</comment>
<dbReference type="InterPro" id="IPR024893">
    <property type="entry name" value="ATP_PRibTrfase_HisG_short"/>
</dbReference>
<evidence type="ECO:0000256" key="7">
    <source>
        <dbReference type="ARBA" id="ARBA00020998"/>
    </source>
</evidence>
<comment type="similarity">
    <text evidence="4 16">Belongs to the ATP phosphoribosyltransferase family. Short subfamily.</text>
</comment>
<dbReference type="GO" id="GO:0005737">
    <property type="term" value="C:cytoplasm"/>
    <property type="evidence" value="ECO:0007669"/>
    <property type="project" value="UniProtKB-SubCell"/>
</dbReference>
<evidence type="ECO:0000313" key="18">
    <source>
        <dbReference type="EMBL" id="KPU44969.1"/>
    </source>
</evidence>
<dbReference type="GO" id="GO:0000105">
    <property type="term" value="P:L-histidine biosynthetic process"/>
    <property type="evidence" value="ECO:0007669"/>
    <property type="project" value="UniProtKB-UniRule"/>
</dbReference>
<keyword evidence="19" id="KW-1185">Reference proteome</keyword>
<evidence type="ECO:0000256" key="2">
    <source>
        <dbReference type="ARBA" id="ARBA00004496"/>
    </source>
</evidence>
<dbReference type="PANTHER" id="PTHR21403">
    <property type="entry name" value="ATP PHOSPHORIBOSYLTRANSFERASE ATP-PRTASE"/>
    <property type="match status" value="1"/>
</dbReference>
<feature type="domain" description="ATP phosphoribosyltransferase catalytic" evidence="17">
    <location>
        <begin position="53"/>
        <end position="204"/>
    </location>
</feature>
<evidence type="ECO:0000313" key="19">
    <source>
        <dbReference type="Proteomes" id="UP000050326"/>
    </source>
</evidence>
<evidence type="ECO:0000256" key="13">
    <source>
        <dbReference type="ARBA" id="ARBA00022840"/>
    </source>
</evidence>
<keyword evidence="11 16" id="KW-0808">Transferase</keyword>
<accession>A0A0P8X2C9</accession>
<gene>
    <name evidence="16 18" type="primary">hisG</name>
    <name evidence="18" type="ORF">OXPF_14470</name>
</gene>
<evidence type="ECO:0000256" key="10">
    <source>
        <dbReference type="ARBA" id="ARBA00022676"/>
    </source>
</evidence>
<dbReference type="EC" id="2.4.2.17" evidence="6 16"/>
<dbReference type="UniPathway" id="UPA00031">
    <property type="reaction ID" value="UER00006"/>
</dbReference>
<dbReference type="PROSITE" id="PS01316">
    <property type="entry name" value="ATP_P_PHORIBOSYLTR"/>
    <property type="match status" value="1"/>
</dbReference>
<dbReference type="OrthoDB" id="9801867at2"/>
<dbReference type="CDD" id="cd13595">
    <property type="entry name" value="PBP2_HisGs"/>
    <property type="match status" value="1"/>
</dbReference>
<dbReference type="FunFam" id="3.40.190.10:FF:000011">
    <property type="entry name" value="ATP phosphoribosyltransferase"/>
    <property type="match status" value="1"/>
</dbReference>
<dbReference type="RefSeq" id="WP_054874517.1">
    <property type="nucleotide sequence ID" value="NZ_LKET01000028.1"/>
</dbReference>
<sequence length="210" mass="23285">MRYLTIALAKGRISDECTEMLESTGLNCSEMKIESRKLIFTDEKNKVKFILVKPADVPTYVEYGSSDIGIVGKDVLLEEARDLYEPLDLGFGICRMAVAGPYNLDFKSKKAYKVATKFPNISARYFSSVGMDVKIIKLSGSVELAPLIGLSDVIVDLVQTGSTLRENGLEIKEVIADISARVVVNKASMKLENKRIIDIIERLQSVVKRS</sequence>
<keyword evidence="9 16" id="KW-0028">Amino-acid biosynthesis</keyword>
<keyword evidence="8 16" id="KW-0963">Cytoplasm</keyword>
<keyword evidence="12 16" id="KW-0547">Nucleotide-binding</keyword>
<comment type="subunit">
    <text evidence="5 16">Heteromultimer composed of HisG and HisZ subunits.</text>
</comment>
<dbReference type="STRING" id="36849.OXPF_14470"/>
<comment type="function">
    <text evidence="15 16">Catalyzes the condensation of ATP and 5-phosphoribose 1-diphosphate to form N'-(5'-phosphoribosyl)-ATP (PR-ATP). Has a crucial role in the pathway because the rate of histidine biosynthesis seems to be controlled primarily by regulation of HisG enzymatic activity.</text>
</comment>
<dbReference type="PANTHER" id="PTHR21403:SF8">
    <property type="entry name" value="ATP PHOSPHORIBOSYLTRANSFERASE"/>
    <property type="match status" value="1"/>
</dbReference>
<proteinExistence type="inferred from homology"/>
<keyword evidence="10 16" id="KW-0328">Glycosyltransferase</keyword>
<evidence type="ECO:0000256" key="11">
    <source>
        <dbReference type="ARBA" id="ARBA00022679"/>
    </source>
</evidence>
<evidence type="ECO:0000259" key="17">
    <source>
        <dbReference type="Pfam" id="PF01634"/>
    </source>
</evidence>
<comment type="subcellular location">
    <subcellularLocation>
        <location evidence="2 16">Cytoplasm</location>
    </subcellularLocation>
</comment>
<evidence type="ECO:0000256" key="12">
    <source>
        <dbReference type="ARBA" id="ARBA00022741"/>
    </source>
</evidence>
<evidence type="ECO:0000256" key="8">
    <source>
        <dbReference type="ARBA" id="ARBA00022490"/>
    </source>
</evidence>
<dbReference type="InterPro" id="IPR013820">
    <property type="entry name" value="ATP_PRibTrfase_cat"/>
</dbReference>
<evidence type="ECO:0000256" key="16">
    <source>
        <dbReference type="HAMAP-Rule" id="MF_01018"/>
    </source>
</evidence>
<dbReference type="InterPro" id="IPR018198">
    <property type="entry name" value="ATP_PRibTrfase_CS"/>
</dbReference>
<evidence type="ECO:0000256" key="15">
    <source>
        <dbReference type="ARBA" id="ARBA00024861"/>
    </source>
</evidence>
<comment type="domain">
    <text evidence="16">Lacks the C-terminal regulatory region which is replaced by HisZ.</text>
</comment>
<dbReference type="PATRIC" id="fig|36849.3.peg.1534"/>
<evidence type="ECO:0000256" key="14">
    <source>
        <dbReference type="ARBA" id="ARBA00023102"/>
    </source>
</evidence>
<dbReference type="SUPFAM" id="SSF53850">
    <property type="entry name" value="Periplasmic binding protein-like II"/>
    <property type="match status" value="1"/>
</dbReference>
<evidence type="ECO:0000256" key="4">
    <source>
        <dbReference type="ARBA" id="ARBA00009489"/>
    </source>
</evidence>
<reference evidence="18 19" key="1">
    <citation type="submission" date="2015-09" db="EMBL/GenBank/DDBJ databases">
        <title>Genome sequence of Oxobacter pfennigii DSM 3222.</title>
        <authorList>
            <person name="Poehlein A."/>
            <person name="Bengelsdorf F.R."/>
            <person name="Schiel-Bengelsdorf B."/>
            <person name="Duerre P."/>
            <person name="Daniel R."/>
        </authorList>
    </citation>
    <scope>NUCLEOTIDE SEQUENCE [LARGE SCALE GENOMIC DNA]</scope>
    <source>
        <strain evidence="18 19">DSM 3222</strain>
    </source>
</reference>
<keyword evidence="13 16" id="KW-0067">ATP-binding</keyword>
<dbReference type="Gene3D" id="3.40.190.10">
    <property type="entry name" value="Periplasmic binding protein-like II"/>
    <property type="match status" value="2"/>
</dbReference>
<dbReference type="Pfam" id="PF01634">
    <property type="entry name" value="HisG"/>
    <property type="match status" value="1"/>
</dbReference>
<evidence type="ECO:0000256" key="9">
    <source>
        <dbReference type="ARBA" id="ARBA00022605"/>
    </source>
</evidence>
<dbReference type="HAMAP" id="MF_01018">
    <property type="entry name" value="HisG_Short"/>
    <property type="match status" value="1"/>
</dbReference>
<dbReference type="InterPro" id="IPR001348">
    <property type="entry name" value="ATP_PRibTrfase_HisG"/>
</dbReference>
<evidence type="ECO:0000256" key="3">
    <source>
        <dbReference type="ARBA" id="ARBA00004667"/>
    </source>
</evidence>
<dbReference type="AlphaFoldDB" id="A0A0P8X2C9"/>
<protein>
    <recommendedName>
        <fullName evidence="7 16">ATP phosphoribosyltransferase</fullName>
        <shortName evidence="16">ATP-PRT</shortName>
        <shortName evidence="16">ATP-PRTase</shortName>
        <ecNumber evidence="6 16">2.4.2.17</ecNumber>
    </recommendedName>
</protein>